<comment type="similarity">
    <text evidence="9">Belongs to the peptidase M15D family.</text>
</comment>
<accession>A0A0E2AXF5</accession>
<evidence type="ECO:0000313" key="11">
    <source>
        <dbReference type="Proteomes" id="UP000003879"/>
    </source>
</evidence>
<feature type="binding site" evidence="9">
    <location>
        <position position="172"/>
    </location>
    <ligand>
        <name>Zn(2+)</name>
        <dbReference type="ChEBI" id="CHEBI:29105"/>
        <note>catalytic</note>
    </ligand>
</feature>
<keyword evidence="6 9" id="KW-0224">Dipeptidase</keyword>
<feature type="active site" description="Proton donor/acceptor" evidence="9">
    <location>
        <position position="243"/>
    </location>
</feature>
<dbReference type="InterPro" id="IPR000755">
    <property type="entry name" value="A_A_dipeptidase"/>
</dbReference>
<evidence type="ECO:0000256" key="7">
    <source>
        <dbReference type="ARBA" id="ARBA00023049"/>
    </source>
</evidence>
<evidence type="ECO:0000256" key="2">
    <source>
        <dbReference type="ARBA" id="ARBA00022670"/>
    </source>
</evidence>
<dbReference type="AlphaFoldDB" id="A0A0E2AXF5"/>
<keyword evidence="7 9" id="KW-0482">Metalloprotease</keyword>
<dbReference type="GO" id="GO:0071555">
    <property type="term" value="P:cell wall organization"/>
    <property type="evidence" value="ECO:0007669"/>
    <property type="project" value="UniProtKB-KW"/>
</dbReference>
<evidence type="ECO:0000256" key="6">
    <source>
        <dbReference type="ARBA" id="ARBA00022997"/>
    </source>
</evidence>
<dbReference type="HOGENOM" id="CLU_060744_1_0_10"/>
<evidence type="ECO:0000256" key="5">
    <source>
        <dbReference type="ARBA" id="ARBA00022833"/>
    </source>
</evidence>
<evidence type="ECO:0000256" key="8">
    <source>
        <dbReference type="ARBA" id="ARBA00023316"/>
    </source>
</evidence>
<dbReference type="GO" id="GO:0160237">
    <property type="term" value="F:D-Ala-D-Ala dipeptidase activity"/>
    <property type="evidence" value="ECO:0007669"/>
    <property type="project" value="UniProtKB-EC"/>
</dbReference>
<organism evidence="10 11">
    <name type="scientific">Bacteroides fragilis CL07T12C05</name>
    <dbReference type="NCBI Taxonomy" id="997883"/>
    <lineage>
        <taxon>Bacteria</taxon>
        <taxon>Pseudomonadati</taxon>
        <taxon>Bacteroidota</taxon>
        <taxon>Bacteroidia</taxon>
        <taxon>Bacteroidales</taxon>
        <taxon>Bacteroidaceae</taxon>
        <taxon>Bacteroides</taxon>
    </lineage>
</organism>
<dbReference type="PATRIC" id="fig|997883.3.peg.4"/>
<keyword evidence="2 9" id="KW-0645">Protease</keyword>
<comment type="caution">
    <text evidence="10">The sequence shown here is derived from an EMBL/GenBank/DDBJ whole genome shotgun (WGS) entry which is preliminary data.</text>
</comment>
<dbReference type="Gene3D" id="3.30.1380.10">
    <property type="match status" value="1"/>
</dbReference>
<reference evidence="10 11" key="1">
    <citation type="submission" date="2012-02" db="EMBL/GenBank/DDBJ databases">
        <title>The Genome Sequence of Bacteroides fragilis CL07T12C05.</title>
        <authorList>
            <consortium name="The Broad Institute Genome Sequencing Platform"/>
            <person name="Earl A."/>
            <person name="Ward D."/>
            <person name="Feldgarden M."/>
            <person name="Gevers D."/>
            <person name="Zitomersky N.L."/>
            <person name="Coyne M.J."/>
            <person name="Comstock L.E."/>
            <person name="Young S.K."/>
            <person name="Zeng Q."/>
            <person name="Gargeya S."/>
            <person name="Fitzgerald M."/>
            <person name="Haas B."/>
            <person name="Abouelleil A."/>
            <person name="Alvarado L."/>
            <person name="Arachchi H.M."/>
            <person name="Berlin A."/>
            <person name="Chapman S.B."/>
            <person name="Gearin G."/>
            <person name="Goldberg J."/>
            <person name="Griggs A."/>
            <person name="Gujja S."/>
            <person name="Hansen M."/>
            <person name="Heiman D."/>
            <person name="Howarth C."/>
            <person name="Larimer J."/>
            <person name="Lui A."/>
            <person name="MacDonald P.J.P."/>
            <person name="McCowen C."/>
            <person name="Montmayeur A."/>
            <person name="Murphy C."/>
            <person name="Neiman D."/>
            <person name="Pearson M."/>
            <person name="Priest M."/>
            <person name="Roberts A."/>
            <person name="Saif S."/>
            <person name="Shea T."/>
            <person name="Sisk P."/>
            <person name="Stolte C."/>
            <person name="Sykes S."/>
            <person name="Wortman J."/>
            <person name="Nusbaum C."/>
            <person name="Birren B."/>
        </authorList>
    </citation>
    <scope>NUCLEOTIDE SEQUENCE [LARGE SCALE GENOMIC DNA]</scope>
    <source>
        <strain evidence="10 11">CL07T12C05</strain>
    </source>
</reference>
<dbReference type="EMBL" id="AGXN01000001">
    <property type="protein sequence ID" value="EIZ00724.1"/>
    <property type="molecule type" value="Genomic_DNA"/>
</dbReference>
<keyword evidence="8" id="KW-0961">Cell wall biogenesis/degradation</keyword>
<protein>
    <recommendedName>
        <fullName evidence="9">D-alanyl-D-alanine dipeptidase</fullName>
        <shortName evidence="9">D-Ala-D-Ala dipeptidase</shortName>
        <ecNumber evidence="9">3.4.13.22</ecNumber>
    </recommendedName>
</protein>
<name>A0A0E2AXF5_BACFG</name>
<comment type="cofactor">
    <cofactor evidence="9">
        <name>Zn(2+)</name>
        <dbReference type="ChEBI" id="CHEBI:29105"/>
    </cofactor>
    <text evidence="9">Binds 1 zinc ion per subunit.</text>
</comment>
<keyword evidence="3 9" id="KW-0479">Metal-binding</keyword>
<proteinExistence type="inferred from homology"/>
<dbReference type="InterPro" id="IPR009045">
    <property type="entry name" value="Zn_M74/Hedgehog-like"/>
</dbReference>
<evidence type="ECO:0000256" key="4">
    <source>
        <dbReference type="ARBA" id="ARBA00022801"/>
    </source>
</evidence>
<evidence type="ECO:0000256" key="3">
    <source>
        <dbReference type="ARBA" id="ARBA00022723"/>
    </source>
</evidence>
<gene>
    <name evidence="10" type="ORF">HMPREF1056_00003</name>
</gene>
<dbReference type="RefSeq" id="WP_005799299.1">
    <property type="nucleotide sequence ID" value="NZ_JH724215.1"/>
</dbReference>
<evidence type="ECO:0000313" key="10">
    <source>
        <dbReference type="EMBL" id="EIZ00724.1"/>
    </source>
</evidence>
<comment type="catalytic activity">
    <reaction evidence="1 9">
        <text>D-alanyl-D-alanine + H2O = 2 D-alanine</text>
        <dbReference type="Rhea" id="RHEA:20661"/>
        <dbReference type="ChEBI" id="CHEBI:15377"/>
        <dbReference type="ChEBI" id="CHEBI:57416"/>
        <dbReference type="ChEBI" id="CHEBI:57822"/>
        <dbReference type="EC" id="3.4.13.22"/>
    </reaction>
</comment>
<dbReference type="EC" id="3.4.13.22" evidence="9"/>
<dbReference type="GO" id="GO:0008237">
    <property type="term" value="F:metallopeptidase activity"/>
    <property type="evidence" value="ECO:0007669"/>
    <property type="project" value="UniProtKB-KW"/>
</dbReference>
<evidence type="ECO:0000256" key="1">
    <source>
        <dbReference type="ARBA" id="ARBA00001362"/>
    </source>
</evidence>
<dbReference type="GO" id="GO:0006508">
    <property type="term" value="P:proteolysis"/>
    <property type="evidence" value="ECO:0007669"/>
    <property type="project" value="UniProtKB-KW"/>
</dbReference>
<dbReference type="PANTHER" id="PTHR43126:SF2">
    <property type="entry name" value="D-ALANYL-D-ALANINE DIPEPTIDASE"/>
    <property type="match status" value="1"/>
</dbReference>
<dbReference type="HAMAP" id="MF_01924">
    <property type="entry name" value="A_A_dipeptidase"/>
    <property type="match status" value="1"/>
</dbReference>
<dbReference type="Pfam" id="PF01427">
    <property type="entry name" value="Peptidase_M15"/>
    <property type="match status" value="1"/>
</dbReference>
<dbReference type="PANTHER" id="PTHR43126">
    <property type="entry name" value="D-ALANYL-D-ALANINE DIPEPTIDASE"/>
    <property type="match status" value="1"/>
</dbReference>
<comment type="function">
    <text evidence="9">Catalyzes hydrolysis of the D-alanyl-D-alanine dipeptide.</text>
</comment>
<dbReference type="CDD" id="cd14840">
    <property type="entry name" value="D-Ala-D-Ala_dipeptidase_Aad"/>
    <property type="match status" value="1"/>
</dbReference>
<feature type="binding site" evidence="9">
    <location>
        <position position="246"/>
    </location>
    <ligand>
        <name>Zn(2+)</name>
        <dbReference type="ChEBI" id="CHEBI:29105"/>
        <note>catalytic</note>
    </ligand>
</feature>
<dbReference type="Proteomes" id="UP000003879">
    <property type="component" value="Unassembled WGS sequence"/>
</dbReference>
<sequence length="263" mass="30029">MFLYFCIHIQKRNYMRLGLLTAFILLLSFTTSCQYKETQPHPAFKDSIVLVTPMESQPIASKSQTAFYLDSIGLMNIAELDSTFIIRLMYATPDNFTGQLLYTDLKEAYLHPDAAKALLEAHLLLKAQYPSYRLIIYDAARPMSVQKKMWDVVKGTSKYMYVSNPSRGGGLHNYGLAVDISIADSLGHPLPMGTEVDYMDAASHITNEAKLVREGKITQQERENRILLRQVMKSAGFRALPSEWWHFNLCSRDEAKQKYKLIN</sequence>
<keyword evidence="5 9" id="KW-0862">Zinc</keyword>
<dbReference type="GO" id="GO:0008270">
    <property type="term" value="F:zinc ion binding"/>
    <property type="evidence" value="ECO:0007669"/>
    <property type="project" value="UniProtKB-UniRule"/>
</dbReference>
<evidence type="ECO:0000256" key="9">
    <source>
        <dbReference type="HAMAP-Rule" id="MF_01924"/>
    </source>
</evidence>
<keyword evidence="4 9" id="KW-0378">Hydrolase</keyword>
<dbReference type="SUPFAM" id="SSF55166">
    <property type="entry name" value="Hedgehog/DD-peptidase"/>
    <property type="match status" value="1"/>
</dbReference>
<feature type="site" description="Transition state stabilizer" evidence="9">
    <location>
        <position position="141"/>
    </location>
</feature>
<feature type="binding site" evidence="9">
    <location>
        <position position="179"/>
    </location>
    <ligand>
        <name>Zn(2+)</name>
        <dbReference type="ChEBI" id="CHEBI:29105"/>
        <note>catalytic</note>
    </ligand>
</feature>